<dbReference type="GO" id="GO:0099621">
    <property type="term" value="F:undecaprenyl-phosphate 4-deoxy-4-formamido-L-arabinose transferase activity"/>
    <property type="evidence" value="ECO:0007669"/>
    <property type="project" value="TreeGrafter"/>
</dbReference>
<dbReference type="InterPro" id="IPR050256">
    <property type="entry name" value="Glycosyltransferase_2"/>
</dbReference>
<keyword evidence="1" id="KW-1003">Cell membrane</keyword>
<comment type="caution">
    <text evidence="9">The sequence shown here is derived from an EMBL/GenBank/DDBJ whole genome shotgun (WGS) entry which is preliminary data.</text>
</comment>
<keyword evidence="3 9" id="KW-0808">Transferase</keyword>
<dbReference type="EMBL" id="PFEI01000198">
    <property type="protein sequence ID" value="PJE66571.1"/>
    <property type="molecule type" value="Genomic_DNA"/>
</dbReference>
<accession>A0A2M8L0W5</accession>
<keyword evidence="7" id="KW-0472">Membrane</keyword>
<dbReference type="Proteomes" id="UP000229766">
    <property type="component" value="Unassembled WGS sequence"/>
</dbReference>
<dbReference type="PANTHER" id="PTHR48090">
    <property type="entry name" value="UNDECAPRENYL-PHOSPHATE 4-DEOXY-4-FORMAMIDO-L-ARABINOSE TRANSFERASE-RELATED"/>
    <property type="match status" value="1"/>
</dbReference>
<feature type="domain" description="Glycosyltransferase 2-like" evidence="8">
    <location>
        <begin position="19"/>
        <end position="179"/>
    </location>
</feature>
<organism evidence="9 10">
    <name type="scientific">Candidatus Shapirobacteria bacterium CG10_big_fil_rev_8_21_14_0_10_36_6</name>
    <dbReference type="NCBI Taxonomy" id="1974886"/>
    <lineage>
        <taxon>Bacteria</taxon>
        <taxon>Candidatus Shapironibacteriota</taxon>
    </lineage>
</organism>
<dbReference type="GO" id="GO:0005886">
    <property type="term" value="C:plasma membrane"/>
    <property type="evidence" value="ECO:0007669"/>
    <property type="project" value="TreeGrafter"/>
</dbReference>
<proteinExistence type="predicted"/>
<evidence type="ECO:0000256" key="5">
    <source>
        <dbReference type="ARBA" id="ARBA00022985"/>
    </source>
</evidence>
<protein>
    <submittedName>
        <fullName evidence="9">Glycosyltransferase family 2 protein</fullName>
    </submittedName>
</protein>
<dbReference type="Gene3D" id="3.90.550.10">
    <property type="entry name" value="Spore Coat Polysaccharide Biosynthesis Protein SpsA, Chain A"/>
    <property type="match status" value="1"/>
</dbReference>
<dbReference type="SUPFAM" id="SSF53448">
    <property type="entry name" value="Nucleotide-diphospho-sugar transferases"/>
    <property type="match status" value="1"/>
</dbReference>
<dbReference type="PANTHER" id="PTHR48090:SF3">
    <property type="entry name" value="UNDECAPRENYL-PHOSPHATE 4-DEOXY-4-FORMAMIDO-L-ARABINOSE TRANSFERASE"/>
    <property type="match status" value="1"/>
</dbReference>
<reference evidence="10" key="1">
    <citation type="submission" date="2017-09" db="EMBL/GenBank/DDBJ databases">
        <title>Depth-based differentiation of microbial function through sediment-hosted aquifers and enrichment of novel symbionts in the deep terrestrial subsurface.</title>
        <authorList>
            <person name="Probst A.J."/>
            <person name="Ladd B."/>
            <person name="Jarett J.K."/>
            <person name="Geller-Mcgrath D.E."/>
            <person name="Sieber C.M.K."/>
            <person name="Emerson J.B."/>
            <person name="Anantharaman K."/>
            <person name="Thomas B.C."/>
            <person name="Malmstrom R."/>
            <person name="Stieglmeier M."/>
            <person name="Klingl A."/>
            <person name="Woyke T."/>
            <person name="Ryan C.M."/>
            <person name="Banfield J.F."/>
        </authorList>
    </citation>
    <scope>NUCLEOTIDE SEQUENCE [LARGE SCALE GENOMIC DNA]</scope>
</reference>
<evidence type="ECO:0000259" key="8">
    <source>
        <dbReference type="Pfam" id="PF00535"/>
    </source>
</evidence>
<dbReference type="GO" id="GO:0009103">
    <property type="term" value="P:lipopolysaccharide biosynthetic process"/>
    <property type="evidence" value="ECO:0007669"/>
    <property type="project" value="UniProtKB-KW"/>
</dbReference>
<name>A0A2M8L0W5_9BACT</name>
<keyword evidence="6" id="KW-1133">Transmembrane helix</keyword>
<evidence type="ECO:0000313" key="9">
    <source>
        <dbReference type="EMBL" id="PJE66571.1"/>
    </source>
</evidence>
<evidence type="ECO:0000256" key="2">
    <source>
        <dbReference type="ARBA" id="ARBA00022676"/>
    </source>
</evidence>
<dbReference type="Pfam" id="PF00535">
    <property type="entry name" value="Glycos_transf_2"/>
    <property type="match status" value="1"/>
</dbReference>
<evidence type="ECO:0000313" key="10">
    <source>
        <dbReference type="Proteomes" id="UP000229766"/>
    </source>
</evidence>
<keyword evidence="2" id="KW-0328">Glycosyltransferase</keyword>
<evidence type="ECO:0000256" key="4">
    <source>
        <dbReference type="ARBA" id="ARBA00022692"/>
    </source>
</evidence>
<keyword evidence="4" id="KW-0812">Transmembrane</keyword>
<dbReference type="InterPro" id="IPR029044">
    <property type="entry name" value="Nucleotide-diphossugar_trans"/>
</dbReference>
<dbReference type="InterPro" id="IPR001173">
    <property type="entry name" value="Glyco_trans_2-like"/>
</dbReference>
<evidence type="ECO:0000256" key="3">
    <source>
        <dbReference type="ARBA" id="ARBA00022679"/>
    </source>
</evidence>
<dbReference type="AlphaFoldDB" id="A0A2M8L0W5"/>
<evidence type="ECO:0000256" key="7">
    <source>
        <dbReference type="ARBA" id="ARBA00023136"/>
    </source>
</evidence>
<dbReference type="CDD" id="cd04179">
    <property type="entry name" value="DPM_DPG-synthase_like"/>
    <property type="match status" value="1"/>
</dbReference>
<gene>
    <name evidence="9" type="ORF">COU93_03625</name>
</gene>
<evidence type="ECO:0000256" key="6">
    <source>
        <dbReference type="ARBA" id="ARBA00022989"/>
    </source>
</evidence>
<keyword evidence="5" id="KW-0448">Lipopolysaccharide biosynthesis</keyword>
<evidence type="ECO:0000256" key="1">
    <source>
        <dbReference type="ARBA" id="ARBA00022475"/>
    </source>
</evidence>
<sequence>MTYLSCYTHKMVTQIPELSLFLPCYNEGKNLQNTVDKTLPILQKVAKKWELIIVDDGSKDDTGTIAKSIQKHYPNNIKIITHHPNRGYGAAFKSGFYNAKYQWIAFIDADGQFDFNDIYKLLDTQKKTKADLVIGYYLKRQVPLFRIIGTKAWQIAVFLLFGLKVRDIDCGFKLANKKVIDTIPQLVAERGPFISSEFLIKSKKANFKIEQVGVHHYPRNAGTATGSKLNVIIAGFKDLFRLWFYLNFRV</sequence>